<dbReference type="Gene3D" id="1.20.1050.40">
    <property type="entry name" value="Endopeptidase. Chain P, domain 1"/>
    <property type="match status" value="1"/>
</dbReference>
<dbReference type="SUPFAM" id="SSF55486">
    <property type="entry name" value="Metalloproteases ('zincins'), catalytic domain"/>
    <property type="match status" value="1"/>
</dbReference>
<dbReference type="Gene3D" id="3.40.390.10">
    <property type="entry name" value="Collagenase (Catalytic Domain)"/>
    <property type="match status" value="1"/>
</dbReference>
<dbReference type="PANTHER" id="PTHR11804">
    <property type="entry name" value="PROTEASE M3 THIMET OLIGOPEPTIDASE-RELATED"/>
    <property type="match status" value="1"/>
</dbReference>
<evidence type="ECO:0000313" key="10">
    <source>
        <dbReference type="Proteomes" id="UP001232148"/>
    </source>
</evidence>
<dbReference type="Proteomes" id="UP001232148">
    <property type="component" value="Unassembled WGS sequence"/>
</dbReference>
<dbReference type="InterPro" id="IPR024080">
    <property type="entry name" value="Neurolysin/TOP_N"/>
</dbReference>
<protein>
    <submittedName>
        <fullName evidence="9">Metallopeptidase MepB</fullName>
    </submittedName>
</protein>
<evidence type="ECO:0000256" key="5">
    <source>
        <dbReference type="ARBA" id="ARBA00022833"/>
    </source>
</evidence>
<dbReference type="AlphaFoldDB" id="A0AAD9HQM6"/>
<dbReference type="Gene3D" id="1.10.1370.10">
    <property type="entry name" value="Neurolysin, domain 3"/>
    <property type="match status" value="1"/>
</dbReference>
<dbReference type="Pfam" id="PF01432">
    <property type="entry name" value="Peptidase_M3"/>
    <property type="match status" value="1"/>
</dbReference>
<keyword evidence="6 7" id="KW-0482">Metalloprotease</keyword>
<dbReference type="CDD" id="cd06455">
    <property type="entry name" value="M3A_TOP"/>
    <property type="match status" value="1"/>
</dbReference>
<dbReference type="InterPro" id="IPR024079">
    <property type="entry name" value="MetalloPept_cat_dom_sf"/>
</dbReference>
<sequence>MGPQQPLEPPQAPPLFIATPTSVLEATKNLIRDLRSVQSRVIEQVQPDAATFDKVLLPLVHVENAVAREGNLLLSYQSVSPDPELRDASKKARSLLDDFMVESAMANAMFELIDAVMRRKEDLDPESLRLLKKKHREHVRNGLHLTSGQERERFAEIKSRLNRLAVEFRQNLDEADGGMWLTPEELEGLPENVVSRLENGQGENEGKLRVSFAPSSFYPTLRFLRRADVRKRIYIAGHNNCNQSVPIFRDIVILRDEAARLLGYSSHAAFRLEEKMAKTPQTVNAFLADLRLNLAAAGQQETVALRQLKRQDVESRGESFDGRFFDWDFSYYKRVMLETQYSVDQQKIADYFPLQTTVSGMLSIFERLFGLVFHENTTGFSGSGQDYIWHEDVQLFSVWDDAAKGSGLVGYLYLDLFARDGKSSGAANFNLMPGFSREDGTRHHPATAMRCSFDKPTPQRPSLLRHDEVVTLFHELGHAIHDLVSNTTYACFHGTQTALDFGEAPSQMLENWCWVPNQLKALSNHYSSLSPEYFQSWRSQSKHEEPPPKQMPDDMIESLCRSRYVNGALFHLNQLCICMFDMAVHNPESHTAITSMNVSSVYNRIHSEIYPPDAPEVVGYGDEWGHGYVRVGHLVDEYDAGYYSYLYSKVYSSDMFHAVFKADPMNAEEGRRYRHAVLEKGGSQDEMKTLAEFLGREPKTDAFQAELCPA</sequence>
<gene>
    <name evidence="9" type="ORF">LX32DRAFT_611427</name>
</gene>
<evidence type="ECO:0000259" key="8">
    <source>
        <dbReference type="Pfam" id="PF01432"/>
    </source>
</evidence>
<keyword evidence="5 7" id="KW-0862">Zinc</keyword>
<evidence type="ECO:0000256" key="7">
    <source>
        <dbReference type="RuleBase" id="RU003435"/>
    </source>
</evidence>
<dbReference type="InterPro" id="IPR024077">
    <property type="entry name" value="Neurolysin/TOP_dom2"/>
</dbReference>
<organism evidence="9 10">
    <name type="scientific">Colletotrichum zoysiae</name>
    <dbReference type="NCBI Taxonomy" id="1216348"/>
    <lineage>
        <taxon>Eukaryota</taxon>
        <taxon>Fungi</taxon>
        <taxon>Dikarya</taxon>
        <taxon>Ascomycota</taxon>
        <taxon>Pezizomycotina</taxon>
        <taxon>Sordariomycetes</taxon>
        <taxon>Hypocreomycetidae</taxon>
        <taxon>Glomerellales</taxon>
        <taxon>Glomerellaceae</taxon>
        <taxon>Colletotrichum</taxon>
        <taxon>Colletotrichum graminicola species complex</taxon>
    </lineage>
</organism>
<evidence type="ECO:0000256" key="2">
    <source>
        <dbReference type="ARBA" id="ARBA00022670"/>
    </source>
</evidence>
<dbReference type="PANTHER" id="PTHR11804:SF84">
    <property type="entry name" value="SACCHAROLYSIN"/>
    <property type="match status" value="1"/>
</dbReference>
<reference evidence="9" key="1">
    <citation type="submission" date="2021-06" db="EMBL/GenBank/DDBJ databases">
        <title>Comparative genomics, transcriptomics and evolutionary studies reveal genomic signatures of adaptation to plant cell wall in hemibiotrophic fungi.</title>
        <authorList>
            <consortium name="DOE Joint Genome Institute"/>
            <person name="Baroncelli R."/>
            <person name="Diaz J.F."/>
            <person name="Benocci T."/>
            <person name="Peng M."/>
            <person name="Battaglia E."/>
            <person name="Haridas S."/>
            <person name="Andreopoulos W."/>
            <person name="Labutti K."/>
            <person name="Pangilinan J."/>
            <person name="Floch G.L."/>
            <person name="Makela M.R."/>
            <person name="Henrissat B."/>
            <person name="Grigoriev I.V."/>
            <person name="Crouch J.A."/>
            <person name="De Vries R.P."/>
            <person name="Sukno S.A."/>
            <person name="Thon M.R."/>
        </authorList>
    </citation>
    <scope>NUCLEOTIDE SEQUENCE</scope>
    <source>
        <strain evidence="9">MAFF235873</strain>
    </source>
</reference>
<dbReference type="GO" id="GO:0005758">
    <property type="term" value="C:mitochondrial intermembrane space"/>
    <property type="evidence" value="ECO:0007669"/>
    <property type="project" value="TreeGrafter"/>
</dbReference>
<comment type="caution">
    <text evidence="9">The sequence shown here is derived from an EMBL/GenBank/DDBJ whole genome shotgun (WGS) entry which is preliminary data.</text>
</comment>
<dbReference type="InterPro" id="IPR045090">
    <property type="entry name" value="Pept_M3A_M3B"/>
</dbReference>
<dbReference type="EMBL" id="MU842828">
    <property type="protein sequence ID" value="KAK2032672.1"/>
    <property type="molecule type" value="Genomic_DNA"/>
</dbReference>
<dbReference type="GO" id="GO:0046872">
    <property type="term" value="F:metal ion binding"/>
    <property type="evidence" value="ECO:0007669"/>
    <property type="project" value="UniProtKB-UniRule"/>
</dbReference>
<keyword evidence="2 7" id="KW-0645">Protease</keyword>
<evidence type="ECO:0000256" key="3">
    <source>
        <dbReference type="ARBA" id="ARBA00022723"/>
    </source>
</evidence>
<proteinExistence type="inferred from homology"/>
<dbReference type="GO" id="GO:0004222">
    <property type="term" value="F:metalloendopeptidase activity"/>
    <property type="evidence" value="ECO:0007669"/>
    <property type="project" value="InterPro"/>
</dbReference>
<comment type="similarity">
    <text evidence="1 7">Belongs to the peptidase M3 family.</text>
</comment>
<accession>A0AAD9HQM6</accession>
<evidence type="ECO:0000313" key="9">
    <source>
        <dbReference type="EMBL" id="KAK2032672.1"/>
    </source>
</evidence>
<name>A0AAD9HQM6_9PEZI</name>
<keyword evidence="10" id="KW-1185">Reference proteome</keyword>
<keyword evidence="3 7" id="KW-0479">Metal-binding</keyword>
<dbReference type="InterPro" id="IPR001567">
    <property type="entry name" value="Pept_M3A_M3B_dom"/>
</dbReference>
<dbReference type="GO" id="GO:0006518">
    <property type="term" value="P:peptide metabolic process"/>
    <property type="evidence" value="ECO:0007669"/>
    <property type="project" value="TreeGrafter"/>
</dbReference>
<dbReference type="GO" id="GO:0006508">
    <property type="term" value="P:proteolysis"/>
    <property type="evidence" value="ECO:0007669"/>
    <property type="project" value="UniProtKB-KW"/>
</dbReference>
<feature type="domain" description="Peptidase M3A/M3B catalytic" evidence="8">
    <location>
        <begin position="226"/>
        <end position="706"/>
    </location>
</feature>
<dbReference type="FunFam" id="3.40.390.10:FF:000006">
    <property type="entry name" value="Thimet oligopeptidase 1"/>
    <property type="match status" value="1"/>
</dbReference>
<keyword evidence="4 7" id="KW-0378">Hydrolase</keyword>
<evidence type="ECO:0000256" key="6">
    <source>
        <dbReference type="ARBA" id="ARBA00023049"/>
    </source>
</evidence>
<evidence type="ECO:0000256" key="1">
    <source>
        <dbReference type="ARBA" id="ARBA00006040"/>
    </source>
</evidence>
<evidence type="ECO:0000256" key="4">
    <source>
        <dbReference type="ARBA" id="ARBA00022801"/>
    </source>
</evidence>
<comment type="cofactor">
    <cofactor evidence="7">
        <name>Zn(2+)</name>
        <dbReference type="ChEBI" id="CHEBI:29105"/>
    </cofactor>
    <text evidence="7">Binds 1 zinc ion.</text>
</comment>